<evidence type="ECO:0000256" key="4">
    <source>
        <dbReference type="ARBA" id="ARBA00013472"/>
    </source>
</evidence>
<dbReference type="STRING" id="451379.A0A158R504"/>
<evidence type="ECO:0000256" key="11">
    <source>
        <dbReference type="ARBA" id="ARBA00023242"/>
    </source>
</evidence>
<dbReference type="WBParaSite" id="SMUV_0000511101-mRNA-1">
    <property type="protein sequence ID" value="SMUV_0000511101-mRNA-1"/>
    <property type="gene ID" value="SMUV_0000511101"/>
</dbReference>
<evidence type="ECO:0000256" key="10">
    <source>
        <dbReference type="ARBA" id="ARBA00023132"/>
    </source>
</evidence>
<keyword evidence="11" id="KW-0539">Nucleus</keyword>
<evidence type="ECO:0000313" key="15">
    <source>
        <dbReference type="WBParaSite" id="SMUV_0000511101-mRNA-1"/>
    </source>
</evidence>
<evidence type="ECO:0000256" key="3">
    <source>
        <dbReference type="ARBA" id="ARBA00008926"/>
    </source>
</evidence>
<evidence type="ECO:0000313" key="14">
    <source>
        <dbReference type="Proteomes" id="UP000046393"/>
    </source>
</evidence>
<dbReference type="PROSITE" id="PS51434">
    <property type="entry name" value="NUP_C"/>
    <property type="match status" value="1"/>
</dbReference>
<dbReference type="GO" id="GO:0006405">
    <property type="term" value="P:RNA export from nucleus"/>
    <property type="evidence" value="ECO:0007669"/>
    <property type="project" value="TreeGrafter"/>
</dbReference>
<dbReference type="GO" id="GO:0017056">
    <property type="term" value="F:structural constituent of nuclear pore"/>
    <property type="evidence" value="ECO:0007669"/>
    <property type="project" value="InterPro"/>
</dbReference>
<dbReference type="Pfam" id="PF12110">
    <property type="entry name" value="Nup96"/>
    <property type="match status" value="2"/>
</dbReference>
<dbReference type="SUPFAM" id="SSF82215">
    <property type="entry name" value="C-terminal autoproteolytic domain of nucleoporin nup98"/>
    <property type="match status" value="1"/>
</dbReference>
<sequence length="543" mass="60688">MVRNGTTQAINTKHMCITAMKHYDGKSIEELRCEDYMANRKGPQAGGLNFGQASQPSTSGLFSTSTTSTQSSIFGGNKSTTTSAPSLFGSQQNTSSSLFGSKKTGLFGSTTTSTASPFGQTQQTGTGLFGAKSTTCFRPDYECEPSLKELEVLAERNGGVCHISDGFTVRRLAYGSVFWPGPFDLSNVDLDEVVVHFRQHEVTVYPDDEKKPPVGEGLNRFAEVSLERVWPLDKITKEIIKDPVRIERCGFRAKLERCCASMGAKFKDYRPETGTWVFSVPHFTKYGFDFHCLCVLDEMMKSKDVLQRERLGDWLRSIVTSESADGAATSNCSQIFCHLCSGELQKAVKDAIASKRYLLAIALATFRKSRRSAYKKQISYWVKSGAVEFIDENLLKIYLLMAGISTVKVKDHDVYVIEGLHWTQALGLYIWYYCNAETTIAEAWNILKSVYYGLIKLACDSEYSLASILEPTAFTEDCFDYHLSWHLLHILQSLGFKNILDVTQHAIHIGYAEQLAELDLNNFAVFVLMHIKDDSGYSILFAY</sequence>
<accession>A0A158R504</accession>
<evidence type="ECO:0000259" key="13">
    <source>
        <dbReference type="PROSITE" id="PS51434"/>
    </source>
</evidence>
<keyword evidence="7" id="KW-0509">mRNA transport</keyword>
<dbReference type="Gene3D" id="1.10.10.2360">
    <property type="match status" value="1"/>
</dbReference>
<evidence type="ECO:0000256" key="8">
    <source>
        <dbReference type="ARBA" id="ARBA00022927"/>
    </source>
</evidence>
<dbReference type="Proteomes" id="UP000046393">
    <property type="component" value="Unplaced"/>
</dbReference>
<feature type="domain" description="Peptidase S59" evidence="13">
    <location>
        <begin position="138"/>
        <end position="283"/>
    </location>
</feature>
<dbReference type="GO" id="GO:0006606">
    <property type="term" value="P:protein import into nucleus"/>
    <property type="evidence" value="ECO:0007669"/>
    <property type="project" value="TreeGrafter"/>
</dbReference>
<dbReference type="GO" id="GO:0031965">
    <property type="term" value="C:nuclear membrane"/>
    <property type="evidence" value="ECO:0007669"/>
    <property type="project" value="UniProtKB-SubCell"/>
</dbReference>
<dbReference type="FunFam" id="1.10.10.2360:FF:000001">
    <property type="entry name" value="Nuclear pore complex protein Nup98-Nup96"/>
    <property type="match status" value="1"/>
</dbReference>
<dbReference type="GO" id="GO:0034398">
    <property type="term" value="P:telomere tethering at nuclear periphery"/>
    <property type="evidence" value="ECO:0007669"/>
    <property type="project" value="TreeGrafter"/>
</dbReference>
<keyword evidence="9" id="KW-0811">Translocation</keyword>
<dbReference type="InterPro" id="IPR007230">
    <property type="entry name" value="Nup98_auto-Pept-S59_dom"/>
</dbReference>
<feature type="region of interest" description="Disordered" evidence="12">
    <location>
        <begin position="51"/>
        <end position="76"/>
    </location>
</feature>
<dbReference type="Pfam" id="PF21240">
    <property type="entry name" value="Nup98_GLEBS"/>
    <property type="match status" value="1"/>
</dbReference>
<dbReference type="PANTHER" id="PTHR23198:SF6">
    <property type="entry name" value="NUCLEAR PORE COMPLEX PROTEIN NUP98-NUP96"/>
    <property type="match status" value="1"/>
</dbReference>
<evidence type="ECO:0000256" key="1">
    <source>
        <dbReference type="ARBA" id="ARBA00004567"/>
    </source>
</evidence>
<name>A0A158R504_9BILA</name>
<dbReference type="GO" id="GO:0051028">
    <property type="term" value="P:mRNA transport"/>
    <property type="evidence" value="ECO:0007669"/>
    <property type="project" value="UniProtKB-KW"/>
</dbReference>
<dbReference type="Pfam" id="PF04096">
    <property type="entry name" value="Nucleoporin2"/>
    <property type="match status" value="1"/>
</dbReference>
<evidence type="ECO:0000256" key="9">
    <source>
        <dbReference type="ARBA" id="ARBA00023010"/>
    </source>
</evidence>
<keyword evidence="8" id="KW-0653">Protein transport</keyword>
<evidence type="ECO:0000256" key="2">
    <source>
        <dbReference type="ARBA" id="ARBA00004620"/>
    </source>
</evidence>
<evidence type="ECO:0000256" key="12">
    <source>
        <dbReference type="SAM" id="MobiDB-lite"/>
    </source>
</evidence>
<evidence type="ECO:0000256" key="6">
    <source>
        <dbReference type="ARBA" id="ARBA00022813"/>
    </source>
</evidence>
<dbReference type="GO" id="GO:0000973">
    <property type="term" value="P:post-transcriptional tethering of RNA polymerase II gene DNA at nuclear periphery"/>
    <property type="evidence" value="ECO:0007669"/>
    <property type="project" value="TreeGrafter"/>
</dbReference>
<dbReference type="Gene3D" id="3.30.1610.10">
    <property type="entry name" value="Peptidase S59, nucleoporin"/>
    <property type="match status" value="1"/>
</dbReference>
<protein>
    <recommendedName>
        <fullName evidence="4">Nuclear pore complex protein Nup98-Nup96</fullName>
    </recommendedName>
</protein>
<dbReference type="InterPro" id="IPR036903">
    <property type="entry name" value="Nup98_auto-Pept-S59_dom_sf"/>
</dbReference>
<organism evidence="14 15">
    <name type="scientific">Syphacia muris</name>
    <dbReference type="NCBI Taxonomy" id="451379"/>
    <lineage>
        <taxon>Eukaryota</taxon>
        <taxon>Metazoa</taxon>
        <taxon>Ecdysozoa</taxon>
        <taxon>Nematoda</taxon>
        <taxon>Chromadorea</taxon>
        <taxon>Rhabditida</taxon>
        <taxon>Spirurina</taxon>
        <taxon>Oxyuridomorpha</taxon>
        <taxon>Oxyuroidea</taxon>
        <taxon>Oxyuridae</taxon>
        <taxon>Syphacia</taxon>
    </lineage>
</organism>
<dbReference type="InterPro" id="IPR021967">
    <property type="entry name" value="Nup98_C"/>
</dbReference>
<comment type="subcellular location">
    <subcellularLocation>
        <location evidence="2">Nucleus membrane</location>
        <topology evidence="2">Peripheral membrane protein</topology>
        <orientation evidence="2">Nucleoplasmic side</orientation>
    </subcellularLocation>
    <subcellularLocation>
        <location evidence="1">Nucleus</location>
        <location evidence="1">Nuclear pore complex</location>
    </subcellularLocation>
</comment>
<dbReference type="PANTHER" id="PTHR23198">
    <property type="entry name" value="NUCLEOPORIN"/>
    <property type="match status" value="1"/>
</dbReference>
<dbReference type="AlphaFoldDB" id="A0A158R504"/>
<keyword evidence="14" id="KW-1185">Reference proteome</keyword>
<dbReference type="GO" id="GO:0008139">
    <property type="term" value="F:nuclear localization sequence binding"/>
    <property type="evidence" value="ECO:0007669"/>
    <property type="project" value="TreeGrafter"/>
</dbReference>
<dbReference type="Gene3D" id="1.25.40.690">
    <property type="match status" value="1"/>
</dbReference>
<evidence type="ECO:0000256" key="5">
    <source>
        <dbReference type="ARBA" id="ARBA00022448"/>
    </source>
</evidence>
<evidence type="ECO:0000256" key="7">
    <source>
        <dbReference type="ARBA" id="ARBA00022816"/>
    </source>
</evidence>
<reference evidence="15" key="1">
    <citation type="submission" date="2016-04" db="UniProtKB">
        <authorList>
            <consortium name="WormBaseParasite"/>
        </authorList>
    </citation>
    <scope>IDENTIFICATION</scope>
</reference>
<feature type="compositionally biased region" description="Low complexity" evidence="12">
    <location>
        <begin position="57"/>
        <end position="72"/>
    </location>
</feature>
<keyword evidence="10" id="KW-0906">Nuclear pore complex</keyword>
<keyword evidence="5" id="KW-0813">Transport</keyword>
<proteinExistence type="inferred from homology"/>
<dbReference type="GO" id="GO:0044614">
    <property type="term" value="C:nuclear pore cytoplasmic filaments"/>
    <property type="evidence" value="ECO:0007669"/>
    <property type="project" value="TreeGrafter"/>
</dbReference>
<comment type="similarity">
    <text evidence="3">Belongs to the nucleoporin GLFG family.</text>
</comment>
<keyword evidence="6" id="KW-0068">Autocatalytic cleavage</keyword>
<dbReference type="GO" id="GO:0003723">
    <property type="term" value="F:RNA binding"/>
    <property type="evidence" value="ECO:0007669"/>
    <property type="project" value="TreeGrafter"/>
</dbReference>
<dbReference type="InterPro" id="IPR037665">
    <property type="entry name" value="Nucleoporin_S59-like"/>
</dbReference>